<dbReference type="SUPFAM" id="SSF49899">
    <property type="entry name" value="Concanavalin A-like lectins/glucanases"/>
    <property type="match status" value="1"/>
</dbReference>
<evidence type="ECO:0000259" key="7">
    <source>
        <dbReference type="Pfam" id="PF17851"/>
    </source>
</evidence>
<feature type="domain" description="Beta-xylosidase C-terminal Concanavalin A-like" evidence="7">
    <location>
        <begin position="357"/>
        <end position="541"/>
    </location>
</feature>
<dbReference type="CDD" id="cd09002">
    <property type="entry name" value="GH43_XYL-like"/>
    <property type="match status" value="1"/>
</dbReference>
<protein>
    <submittedName>
        <fullName evidence="8">Beta-xylosidase</fullName>
    </submittedName>
</protein>
<dbReference type="GO" id="GO:0004553">
    <property type="term" value="F:hydrolase activity, hydrolyzing O-glycosyl compounds"/>
    <property type="evidence" value="ECO:0007669"/>
    <property type="project" value="InterPro"/>
</dbReference>
<dbReference type="InterPro" id="IPR041542">
    <property type="entry name" value="GH43_C2"/>
</dbReference>
<comment type="similarity">
    <text evidence="1 6">Belongs to the glycosyl hydrolase 43 family.</text>
</comment>
<dbReference type="Pfam" id="PF17851">
    <property type="entry name" value="GH43_C2"/>
    <property type="match status" value="1"/>
</dbReference>
<keyword evidence="2 6" id="KW-0378">Hydrolase</keyword>
<sequence length="546" mass="60326">MFDRRDSLKALASIGLAPLGAKAFAQGSAASSSLDPYAAMQWGKGFEGQRKADLGDGTFLNPVFAGDHPDPTILKDGKDYYLTFSSFDAYPGIVIWHSRDLVNWRPVTAALKTPIGSVWAPELAKHKGRYYCYIPARFPDKRSIYVIHADKIEGPWSEPIDLHLPDHIDPGHAVGADGTRWMFLSGGDRVKLAPDGLSTVGAVEHVYDPWHYPEDWVVEGFSPEGPKIMKRGAWFYMITAVGGTAGPPTGHMVIMARSKSIDGPWENDPANPVVKTQSAREKWWSRGHATIFEGPDQKWWMIYHGYENGYWTLGRQTLLEPITWTADGWVKPLGGDLSKPLAKPVDLGPQPHGIALSDDFSTDKFGIQWSFYDPGANEMARVRREGGVLHVKAKGNSPADCAPITCLAGDQAYQMEADVEIDAGAEAGLLLFYNRRLYAGLGFNAKGLVMNRYGLQRPRGTSPGQRDAAAEPVRAMRIRLTNDRNILTIHTSADKGATWRKFDVQMEVSGYHHNVAYDFLSLRPALYASGNGEARFANFTYRALPS</sequence>
<dbReference type="InterPro" id="IPR023296">
    <property type="entry name" value="Glyco_hydro_beta-prop_sf"/>
</dbReference>
<evidence type="ECO:0000256" key="3">
    <source>
        <dbReference type="ARBA" id="ARBA00023295"/>
    </source>
</evidence>
<dbReference type="PANTHER" id="PTHR42812">
    <property type="entry name" value="BETA-XYLOSIDASE"/>
    <property type="match status" value="1"/>
</dbReference>
<feature type="site" description="Important for catalytic activity, responsible for pKa modulation of the active site Glu and correct orientation of both the proton donor and substrate" evidence="5">
    <location>
        <position position="169"/>
    </location>
</feature>
<proteinExistence type="inferred from homology"/>
<evidence type="ECO:0000256" key="5">
    <source>
        <dbReference type="PIRSR" id="PIRSR606710-2"/>
    </source>
</evidence>
<evidence type="ECO:0000313" key="9">
    <source>
        <dbReference type="Proteomes" id="UP000549617"/>
    </source>
</evidence>
<keyword evidence="9" id="KW-1185">Reference proteome</keyword>
<evidence type="ECO:0000256" key="1">
    <source>
        <dbReference type="ARBA" id="ARBA00009865"/>
    </source>
</evidence>
<dbReference type="Proteomes" id="UP000549617">
    <property type="component" value="Unassembled WGS sequence"/>
</dbReference>
<evidence type="ECO:0000256" key="6">
    <source>
        <dbReference type="RuleBase" id="RU361187"/>
    </source>
</evidence>
<dbReference type="Pfam" id="PF04616">
    <property type="entry name" value="Glyco_hydro_43"/>
    <property type="match status" value="1"/>
</dbReference>
<dbReference type="InterPro" id="IPR013320">
    <property type="entry name" value="ConA-like_dom_sf"/>
</dbReference>
<dbReference type="InterPro" id="IPR051795">
    <property type="entry name" value="Glycosyl_Hydrlase_43"/>
</dbReference>
<dbReference type="Gene3D" id="2.115.10.20">
    <property type="entry name" value="Glycosyl hydrolase domain, family 43"/>
    <property type="match status" value="1"/>
</dbReference>
<name>A0A7W9EES0_9SPHN</name>
<evidence type="ECO:0000256" key="2">
    <source>
        <dbReference type="ARBA" id="ARBA00022801"/>
    </source>
</evidence>
<reference evidence="8 9" key="1">
    <citation type="submission" date="2020-08" db="EMBL/GenBank/DDBJ databases">
        <title>Genomic Encyclopedia of Type Strains, Phase IV (KMG-IV): sequencing the most valuable type-strain genomes for metagenomic binning, comparative biology and taxonomic classification.</title>
        <authorList>
            <person name="Goeker M."/>
        </authorList>
    </citation>
    <scope>NUCLEOTIDE SEQUENCE [LARGE SCALE GENOMIC DNA]</scope>
    <source>
        <strain evidence="8 9">DSM 25079</strain>
    </source>
</reference>
<dbReference type="PANTHER" id="PTHR42812:SF2">
    <property type="entry name" value="XYLOSIDASE_ARABINOSIDASE"/>
    <property type="match status" value="1"/>
</dbReference>
<feature type="active site" description="Proton acceptor" evidence="4">
    <location>
        <position position="70"/>
    </location>
</feature>
<evidence type="ECO:0000313" key="8">
    <source>
        <dbReference type="EMBL" id="MBB5685310.1"/>
    </source>
</evidence>
<dbReference type="SUPFAM" id="SSF75005">
    <property type="entry name" value="Arabinanase/levansucrase/invertase"/>
    <property type="match status" value="1"/>
</dbReference>
<dbReference type="RefSeq" id="WP_425502673.1">
    <property type="nucleotide sequence ID" value="NZ_JACIJC010000002.1"/>
</dbReference>
<comment type="caution">
    <text evidence="8">The sequence shown here is derived from an EMBL/GenBank/DDBJ whole genome shotgun (WGS) entry which is preliminary data.</text>
</comment>
<gene>
    <name evidence="8" type="ORF">FHS49_001318</name>
</gene>
<feature type="active site" description="Proton donor" evidence="4">
    <location>
        <position position="224"/>
    </location>
</feature>
<keyword evidence="3 6" id="KW-0326">Glycosidase</keyword>
<dbReference type="Gene3D" id="2.60.120.200">
    <property type="match status" value="1"/>
</dbReference>
<dbReference type="InterPro" id="IPR006710">
    <property type="entry name" value="Glyco_hydro_43"/>
</dbReference>
<organism evidence="8 9">
    <name type="scientific">Sphingobium boeckii</name>
    <dbReference type="NCBI Taxonomy" id="1082345"/>
    <lineage>
        <taxon>Bacteria</taxon>
        <taxon>Pseudomonadati</taxon>
        <taxon>Pseudomonadota</taxon>
        <taxon>Alphaproteobacteria</taxon>
        <taxon>Sphingomonadales</taxon>
        <taxon>Sphingomonadaceae</taxon>
        <taxon>Sphingobium</taxon>
    </lineage>
</organism>
<evidence type="ECO:0000256" key="4">
    <source>
        <dbReference type="PIRSR" id="PIRSR606710-1"/>
    </source>
</evidence>
<dbReference type="AlphaFoldDB" id="A0A7W9EES0"/>
<dbReference type="GO" id="GO:0005975">
    <property type="term" value="P:carbohydrate metabolic process"/>
    <property type="evidence" value="ECO:0007669"/>
    <property type="project" value="InterPro"/>
</dbReference>
<accession>A0A7W9EES0</accession>
<dbReference type="EMBL" id="JACIJC010000002">
    <property type="protein sequence ID" value="MBB5685310.1"/>
    <property type="molecule type" value="Genomic_DNA"/>
</dbReference>